<dbReference type="Gene3D" id="3.40.50.1820">
    <property type="entry name" value="alpha/beta hydrolase"/>
    <property type="match status" value="1"/>
</dbReference>
<dbReference type="SUPFAM" id="SSF53474">
    <property type="entry name" value="alpha/beta-Hydrolases"/>
    <property type="match status" value="1"/>
</dbReference>
<protein>
    <submittedName>
        <fullName evidence="2">Uncharacterized protein</fullName>
    </submittedName>
</protein>
<dbReference type="Proteomes" id="UP001183176">
    <property type="component" value="Unassembled WGS sequence"/>
</dbReference>
<accession>A0ABU2JGZ5</accession>
<dbReference type="RefSeq" id="WP_311424658.1">
    <property type="nucleotide sequence ID" value="NZ_JAVREH010000041.1"/>
</dbReference>
<keyword evidence="3" id="KW-1185">Reference proteome</keyword>
<evidence type="ECO:0000256" key="1">
    <source>
        <dbReference type="SAM" id="MobiDB-lite"/>
    </source>
</evidence>
<reference evidence="3" key="1">
    <citation type="submission" date="2023-07" db="EMBL/GenBank/DDBJ databases">
        <title>30 novel species of actinomycetes from the DSMZ collection.</title>
        <authorList>
            <person name="Nouioui I."/>
        </authorList>
    </citation>
    <scope>NUCLEOTIDE SEQUENCE [LARGE SCALE GENOMIC DNA]</scope>
    <source>
        <strain evidence="3">DSM 44399</strain>
    </source>
</reference>
<sequence>MILHHVLEGTGPAVLLLHSTAADARQWRPQIRELRGEVTVVYGSRDLACFRAVADHWRPDCPEPSTSTCRGPAISPTSSARPRRHS</sequence>
<dbReference type="EMBL" id="JAVREH010000041">
    <property type="protein sequence ID" value="MDT0263513.1"/>
    <property type="molecule type" value="Genomic_DNA"/>
</dbReference>
<gene>
    <name evidence="2" type="ORF">RM423_19205</name>
</gene>
<evidence type="ECO:0000313" key="2">
    <source>
        <dbReference type="EMBL" id="MDT0263513.1"/>
    </source>
</evidence>
<name>A0ABU2JGZ5_9ACTN</name>
<feature type="compositionally biased region" description="Polar residues" evidence="1">
    <location>
        <begin position="64"/>
        <end position="80"/>
    </location>
</feature>
<feature type="region of interest" description="Disordered" evidence="1">
    <location>
        <begin position="62"/>
        <end position="86"/>
    </location>
</feature>
<dbReference type="InterPro" id="IPR029058">
    <property type="entry name" value="AB_hydrolase_fold"/>
</dbReference>
<organism evidence="2 3">
    <name type="scientific">Jatrophihabitans lederbergiae</name>
    <dbReference type="NCBI Taxonomy" id="3075547"/>
    <lineage>
        <taxon>Bacteria</taxon>
        <taxon>Bacillati</taxon>
        <taxon>Actinomycetota</taxon>
        <taxon>Actinomycetes</taxon>
        <taxon>Jatrophihabitantales</taxon>
        <taxon>Jatrophihabitantaceae</taxon>
        <taxon>Jatrophihabitans</taxon>
    </lineage>
</organism>
<comment type="caution">
    <text evidence="2">The sequence shown here is derived from an EMBL/GenBank/DDBJ whole genome shotgun (WGS) entry which is preliminary data.</text>
</comment>
<evidence type="ECO:0000313" key="3">
    <source>
        <dbReference type="Proteomes" id="UP001183176"/>
    </source>
</evidence>
<proteinExistence type="predicted"/>